<dbReference type="WBParaSite" id="Bm18136.1">
    <property type="protein sequence ID" value="Bm18136.1"/>
    <property type="gene ID" value="WBGene00269276"/>
</dbReference>
<reference evidence="3" key="3">
    <citation type="submission" date="2019-12" db="UniProtKB">
        <authorList>
            <consortium name="WormBaseParasite"/>
        </authorList>
    </citation>
    <scope>IDENTIFICATION</scope>
</reference>
<feature type="non-terminal residue" evidence="1">
    <location>
        <position position="1"/>
    </location>
</feature>
<reference evidence="1" key="2">
    <citation type="submission" date="2019-04" db="EMBL/GenBank/DDBJ databases">
        <authorList>
            <person name="Howe K."/>
            <person name="Paulini M."/>
            <person name="Williams G."/>
        </authorList>
    </citation>
    <scope>NUCLEOTIDE SEQUENCE [LARGE SCALE GENOMIC DNA]</scope>
    <source>
        <strain evidence="1">FR3</strain>
    </source>
</reference>
<dbReference type="Proteomes" id="UP000006672">
    <property type="component" value="Unassembled WGS sequence"/>
</dbReference>
<dbReference type="EMBL" id="CAAKNF010000001">
    <property type="protein sequence ID" value="VIO99763.1"/>
    <property type="molecule type" value="Genomic_DNA"/>
</dbReference>
<evidence type="ECO:0000313" key="1">
    <source>
        <dbReference type="EMBL" id="VIO99763.1"/>
    </source>
</evidence>
<protein>
    <submittedName>
        <fullName evidence="1 3">Uncharacterized protein</fullName>
    </submittedName>
</protein>
<evidence type="ECO:0000313" key="2">
    <source>
        <dbReference type="Proteomes" id="UP000006672"/>
    </source>
</evidence>
<evidence type="ECO:0000313" key="3">
    <source>
        <dbReference type="WBParaSite" id="Bm18136.1"/>
    </source>
</evidence>
<keyword evidence="2" id="KW-1185">Reference proteome</keyword>
<proteinExistence type="predicted"/>
<organism evidence="1">
    <name type="scientific">Brugia malayi</name>
    <name type="common">Filarial nematode worm</name>
    <dbReference type="NCBI Taxonomy" id="6279"/>
    <lineage>
        <taxon>Eukaryota</taxon>
        <taxon>Metazoa</taxon>
        <taxon>Ecdysozoa</taxon>
        <taxon>Nematoda</taxon>
        <taxon>Chromadorea</taxon>
        <taxon>Rhabditida</taxon>
        <taxon>Spirurina</taxon>
        <taxon>Spiruromorpha</taxon>
        <taxon>Filarioidea</taxon>
        <taxon>Onchocercidae</taxon>
        <taxon>Brugia</taxon>
    </lineage>
</organism>
<dbReference type="AlphaFoldDB" id="A0A4E9FRG1"/>
<reference evidence="2" key="1">
    <citation type="journal article" date="2007" name="Science">
        <title>Draft genome of the filarial nematode parasite Brugia malayi.</title>
        <authorList>
            <person name="Ghedin E."/>
            <person name="Wang S."/>
            <person name="Spiro D."/>
            <person name="Caler E."/>
            <person name="Zhao Q."/>
            <person name="Crabtree J."/>
            <person name="Allen J.E."/>
            <person name="Delcher A.L."/>
            <person name="Guiliano D.B."/>
            <person name="Miranda-Saavedra D."/>
            <person name="Angiuoli S.V."/>
            <person name="Creasy T."/>
            <person name="Amedeo P."/>
            <person name="Haas B."/>
            <person name="El-Sayed N.M."/>
            <person name="Wortman J.R."/>
            <person name="Feldblyum T."/>
            <person name="Tallon L."/>
            <person name="Schatz M."/>
            <person name="Shumway M."/>
            <person name="Koo H."/>
            <person name="Salzberg S.L."/>
            <person name="Schobel S."/>
            <person name="Pertea M."/>
            <person name="Pop M."/>
            <person name="White O."/>
            <person name="Barton G.J."/>
            <person name="Carlow C.K."/>
            <person name="Crawford M.J."/>
            <person name="Daub J."/>
            <person name="Dimmic M.W."/>
            <person name="Estes C.F."/>
            <person name="Foster J.M."/>
            <person name="Ganatra M."/>
            <person name="Gregory W.F."/>
            <person name="Johnson N.M."/>
            <person name="Jin J."/>
            <person name="Komuniecki R."/>
            <person name="Korf I."/>
            <person name="Kumar S."/>
            <person name="Laney S."/>
            <person name="Li B.W."/>
            <person name="Li W."/>
            <person name="Lindblom T.H."/>
            <person name="Lustigman S."/>
            <person name="Ma D."/>
            <person name="Maina C.V."/>
            <person name="Martin D.M."/>
            <person name="McCarter J.P."/>
            <person name="McReynolds L."/>
            <person name="Mitreva M."/>
            <person name="Nutman T.B."/>
            <person name="Parkinson J."/>
            <person name="Peregrin-Alvarez J.M."/>
            <person name="Poole C."/>
            <person name="Ren Q."/>
            <person name="Saunders L."/>
            <person name="Sluder A.E."/>
            <person name="Smith K."/>
            <person name="Stanke M."/>
            <person name="Unnasch T.R."/>
            <person name="Ware J."/>
            <person name="Wei A.D."/>
            <person name="Weil G."/>
            <person name="Williams D.J."/>
            <person name="Zhang Y."/>
            <person name="Williams S.A."/>
            <person name="Fraser-Liggett C."/>
            <person name="Slatko B."/>
            <person name="Blaxter M.L."/>
            <person name="Scott A.L."/>
        </authorList>
    </citation>
    <scope>NUCLEOTIDE SEQUENCE</scope>
    <source>
        <strain evidence="2">FR3</strain>
    </source>
</reference>
<gene>
    <name evidence="1" type="primary">Bm18136</name>
    <name evidence="1" type="ORF">BM_BM18136</name>
</gene>
<accession>A0A4E9FRG1</accession>
<name>A0A4E9FRG1_BRUMA</name>
<sequence length="25" mass="2766">RIFTGTKNDGLKLSNLAEKKQGLMC</sequence>
<accession>A0A5S6PF79</accession>